<accession>A0A7S4N3E7</accession>
<sequence>MIAMDMAANPSVLPPSQGQPTPQIRLSLSGTWVLDKSRGTPSMRGYLEAMNVDELAIEAHEKGEAEHDTLHDIQLTEMNYRIHKLSRVNDLKLDLTLGEELVEVLPRHPAAGERTRRSLANSDNPGHVRIDSVLKTVNGTARVTDVKTLTRETDPKTGLPFSVMVQTLTIVSEETNRSNTTTRFFVPFSGEIQVASTAGGSRRDRGQQDLGPGGNEMDET</sequence>
<feature type="region of interest" description="Disordered" evidence="1">
    <location>
        <begin position="195"/>
        <end position="220"/>
    </location>
</feature>
<reference evidence="2" key="1">
    <citation type="submission" date="2021-01" db="EMBL/GenBank/DDBJ databases">
        <authorList>
            <person name="Corre E."/>
            <person name="Pelletier E."/>
            <person name="Niang G."/>
            <person name="Scheremetjew M."/>
            <person name="Finn R."/>
            <person name="Kale V."/>
            <person name="Holt S."/>
            <person name="Cochrane G."/>
            <person name="Meng A."/>
            <person name="Brown T."/>
            <person name="Cohen L."/>
        </authorList>
    </citation>
    <scope>NUCLEOTIDE SEQUENCE</scope>
    <source>
        <strain evidence="2">Isolate 1302-5</strain>
    </source>
</reference>
<dbReference type="AlphaFoldDB" id="A0A7S4N3E7"/>
<evidence type="ECO:0000313" key="2">
    <source>
        <dbReference type="EMBL" id="CAE2262614.1"/>
    </source>
</evidence>
<gene>
    <name evidence="2" type="ORF">OAUR00152_LOCUS27571</name>
</gene>
<proteinExistence type="predicted"/>
<organism evidence="2">
    <name type="scientific">Odontella aurita</name>
    <dbReference type="NCBI Taxonomy" id="265563"/>
    <lineage>
        <taxon>Eukaryota</taxon>
        <taxon>Sar</taxon>
        <taxon>Stramenopiles</taxon>
        <taxon>Ochrophyta</taxon>
        <taxon>Bacillariophyta</taxon>
        <taxon>Mediophyceae</taxon>
        <taxon>Biddulphiophycidae</taxon>
        <taxon>Eupodiscales</taxon>
        <taxon>Odontellaceae</taxon>
        <taxon>Odontella</taxon>
    </lineage>
</organism>
<evidence type="ECO:0000256" key="1">
    <source>
        <dbReference type="SAM" id="MobiDB-lite"/>
    </source>
</evidence>
<dbReference type="EMBL" id="HBKQ01039972">
    <property type="protein sequence ID" value="CAE2262614.1"/>
    <property type="molecule type" value="Transcribed_RNA"/>
</dbReference>
<protein>
    <submittedName>
        <fullName evidence="2">Uncharacterized protein</fullName>
    </submittedName>
</protein>
<feature type="region of interest" description="Disordered" evidence="1">
    <location>
        <begin position="1"/>
        <end position="21"/>
    </location>
</feature>
<name>A0A7S4N3E7_9STRA</name>